<name>A0A016WAC9_9BILA</name>
<comment type="caution">
    <text evidence="2">The sequence shown here is derived from an EMBL/GenBank/DDBJ whole genome shotgun (WGS) entry which is preliminary data.</text>
</comment>
<evidence type="ECO:0000256" key="1">
    <source>
        <dbReference type="SAM" id="Phobius"/>
    </source>
</evidence>
<organism evidence="2 3">
    <name type="scientific">Ancylostoma ceylanicum</name>
    <dbReference type="NCBI Taxonomy" id="53326"/>
    <lineage>
        <taxon>Eukaryota</taxon>
        <taxon>Metazoa</taxon>
        <taxon>Ecdysozoa</taxon>
        <taxon>Nematoda</taxon>
        <taxon>Chromadorea</taxon>
        <taxon>Rhabditida</taxon>
        <taxon>Rhabditina</taxon>
        <taxon>Rhabditomorpha</taxon>
        <taxon>Strongyloidea</taxon>
        <taxon>Ancylostomatidae</taxon>
        <taxon>Ancylostomatinae</taxon>
        <taxon>Ancylostoma</taxon>
    </lineage>
</organism>
<keyword evidence="3" id="KW-1185">Reference proteome</keyword>
<dbReference type="EMBL" id="JARK01000482">
    <property type="protein sequence ID" value="EYC36565.1"/>
    <property type="molecule type" value="Genomic_DNA"/>
</dbReference>
<dbReference type="OrthoDB" id="5890127at2759"/>
<keyword evidence="1" id="KW-0812">Transmembrane</keyword>
<feature type="transmembrane region" description="Helical" evidence="1">
    <location>
        <begin position="14"/>
        <end position="35"/>
    </location>
</feature>
<gene>
    <name evidence="2" type="primary">Acey_s0882.g2840</name>
    <name evidence="2" type="ORF">Y032_0882g2840</name>
</gene>
<keyword evidence="1" id="KW-1133">Transmembrane helix</keyword>
<evidence type="ECO:0000313" key="3">
    <source>
        <dbReference type="Proteomes" id="UP000024635"/>
    </source>
</evidence>
<dbReference type="Proteomes" id="UP000024635">
    <property type="component" value="Unassembled WGS sequence"/>
</dbReference>
<accession>A0A016WAC9</accession>
<evidence type="ECO:0000313" key="2">
    <source>
        <dbReference type="EMBL" id="EYC36565.1"/>
    </source>
</evidence>
<reference evidence="3" key="1">
    <citation type="journal article" date="2015" name="Nat. Genet.">
        <title>The genome and transcriptome of the zoonotic hookworm Ancylostoma ceylanicum identify infection-specific gene families.</title>
        <authorList>
            <person name="Schwarz E.M."/>
            <person name="Hu Y."/>
            <person name="Antoshechkin I."/>
            <person name="Miller M.M."/>
            <person name="Sternberg P.W."/>
            <person name="Aroian R.V."/>
        </authorList>
    </citation>
    <scope>NUCLEOTIDE SEQUENCE</scope>
    <source>
        <strain evidence="3">HY135</strain>
    </source>
</reference>
<feature type="transmembrane region" description="Helical" evidence="1">
    <location>
        <begin position="47"/>
        <end position="67"/>
    </location>
</feature>
<dbReference type="AlphaFoldDB" id="A0A016WAC9"/>
<proteinExistence type="predicted"/>
<keyword evidence="1" id="KW-0472">Membrane</keyword>
<sequence>MRISDKQMEVVLEYLDILTIFVLTCTLFLFVTVRQSSSFAVWRRRDYIFTGCCTVGFVIILLLHLTWILSSNYGSYVDARIAKESPVVLLAIIALFFTDHRFAACDLHVNMTSSRKNVFNSSMIRV</sequence>
<protein>
    <submittedName>
        <fullName evidence="2">Uncharacterized protein</fullName>
    </submittedName>
</protein>